<evidence type="ECO:0000313" key="1">
    <source>
        <dbReference type="EMBL" id="KAF2802971.1"/>
    </source>
</evidence>
<organism evidence="1">
    <name type="scientific">Mytilinidion resinicola</name>
    <dbReference type="NCBI Taxonomy" id="574789"/>
    <lineage>
        <taxon>Eukaryota</taxon>
        <taxon>Fungi</taxon>
        <taxon>Dikarya</taxon>
        <taxon>Ascomycota</taxon>
        <taxon>Pezizomycotina</taxon>
        <taxon>Dothideomycetes</taxon>
        <taxon>Pleosporomycetidae</taxon>
        <taxon>Mytilinidiales</taxon>
        <taxon>Mytilinidiaceae</taxon>
        <taxon>Mytilinidion</taxon>
    </lineage>
</organism>
<dbReference type="GeneID" id="54462192"/>
<evidence type="ECO:0000313" key="2">
    <source>
        <dbReference type="Proteomes" id="UP000504636"/>
    </source>
</evidence>
<evidence type="ECO:0000313" key="3">
    <source>
        <dbReference type="RefSeq" id="XP_033569935.1"/>
    </source>
</evidence>
<dbReference type="RefSeq" id="XP_033569935.1">
    <property type="nucleotide sequence ID" value="XM_033721299.1"/>
</dbReference>
<dbReference type="EMBL" id="MU003720">
    <property type="protein sequence ID" value="KAF2802971.1"/>
    <property type="molecule type" value="Genomic_DNA"/>
</dbReference>
<dbReference type="Proteomes" id="UP000504636">
    <property type="component" value="Unplaced"/>
</dbReference>
<reference evidence="3" key="2">
    <citation type="submission" date="2020-04" db="EMBL/GenBank/DDBJ databases">
        <authorList>
            <consortium name="NCBI Genome Project"/>
        </authorList>
    </citation>
    <scope>NUCLEOTIDE SEQUENCE</scope>
    <source>
        <strain evidence="3">CBS 304.34</strain>
    </source>
</reference>
<accession>A0A6A6Y2D7</accession>
<sequence>MPEHSLQQQSYDQHIGMLRAIIADDHFGGQMSSKIVDAWLEGLKPSSRIPLPPEVQGFYGGSVKASLPIEVARASYKFIAHETTDKEKVAKYALRMLVALSVLDIDQVAQDEPNLAALALWHKALALVRLPDSVDRLADTFRRYEEVRPRSNLSDSKLPQPERLKTRLHSVAEDLENTSASKWLGNWRPKDSG</sequence>
<proteinExistence type="predicted"/>
<keyword evidence="2" id="KW-1185">Reference proteome</keyword>
<reference evidence="3" key="3">
    <citation type="submission" date="2025-04" db="UniProtKB">
        <authorList>
            <consortium name="RefSeq"/>
        </authorList>
    </citation>
    <scope>IDENTIFICATION</scope>
    <source>
        <strain evidence="3">CBS 304.34</strain>
    </source>
</reference>
<reference evidence="1 3" key="1">
    <citation type="journal article" date="2020" name="Stud. Mycol.">
        <title>101 Dothideomycetes genomes: a test case for predicting lifestyles and emergence of pathogens.</title>
        <authorList>
            <person name="Haridas S."/>
            <person name="Albert R."/>
            <person name="Binder M."/>
            <person name="Bloem J."/>
            <person name="Labutti K."/>
            <person name="Salamov A."/>
            <person name="Andreopoulos B."/>
            <person name="Baker S."/>
            <person name="Barry K."/>
            <person name="Bills G."/>
            <person name="Bluhm B."/>
            <person name="Cannon C."/>
            <person name="Castanera R."/>
            <person name="Culley D."/>
            <person name="Daum C."/>
            <person name="Ezra D."/>
            <person name="Gonzalez J."/>
            <person name="Henrissat B."/>
            <person name="Kuo A."/>
            <person name="Liang C."/>
            <person name="Lipzen A."/>
            <person name="Lutzoni F."/>
            <person name="Magnuson J."/>
            <person name="Mondo S."/>
            <person name="Nolan M."/>
            <person name="Ohm R."/>
            <person name="Pangilinan J."/>
            <person name="Park H.-J."/>
            <person name="Ramirez L."/>
            <person name="Alfaro M."/>
            <person name="Sun H."/>
            <person name="Tritt A."/>
            <person name="Yoshinaga Y."/>
            <person name="Zwiers L.-H."/>
            <person name="Turgeon B."/>
            <person name="Goodwin S."/>
            <person name="Spatafora J."/>
            <person name="Crous P."/>
            <person name="Grigoriev I."/>
        </authorList>
    </citation>
    <scope>NUCLEOTIDE SEQUENCE</scope>
    <source>
        <strain evidence="1 3">CBS 304.34</strain>
    </source>
</reference>
<protein>
    <submittedName>
        <fullName evidence="1 3">Uncharacterized protein</fullName>
    </submittedName>
</protein>
<gene>
    <name evidence="1 3" type="ORF">BDZ99DRAFT_468627</name>
</gene>
<name>A0A6A6Y2D7_9PEZI</name>
<dbReference type="AlphaFoldDB" id="A0A6A6Y2D7"/>
<dbReference type="OrthoDB" id="5139395at2759"/>